<dbReference type="InterPro" id="IPR002656">
    <property type="entry name" value="Acyl_transf_3_dom"/>
</dbReference>
<gene>
    <name evidence="4" type="ORF">EPA93_05595</name>
</gene>
<dbReference type="PANTHER" id="PTHR36927">
    <property type="entry name" value="BLR4337 PROTEIN"/>
    <property type="match status" value="1"/>
</dbReference>
<keyword evidence="4" id="KW-0808">Transferase</keyword>
<evidence type="ECO:0000313" key="5">
    <source>
        <dbReference type="Proteomes" id="UP000290365"/>
    </source>
</evidence>
<dbReference type="Proteomes" id="UP000290365">
    <property type="component" value="Chromosome"/>
</dbReference>
<evidence type="ECO:0000256" key="1">
    <source>
        <dbReference type="SAM" id="MobiDB-lite"/>
    </source>
</evidence>
<feature type="transmembrane region" description="Helical" evidence="2">
    <location>
        <begin position="378"/>
        <end position="396"/>
    </location>
</feature>
<feature type="transmembrane region" description="Helical" evidence="2">
    <location>
        <begin position="335"/>
        <end position="357"/>
    </location>
</feature>
<feature type="transmembrane region" description="Helical" evidence="2">
    <location>
        <begin position="152"/>
        <end position="175"/>
    </location>
</feature>
<keyword evidence="2" id="KW-0812">Transmembrane</keyword>
<evidence type="ECO:0000259" key="3">
    <source>
        <dbReference type="Pfam" id="PF01757"/>
    </source>
</evidence>
<keyword evidence="5" id="KW-1185">Reference proteome</keyword>
<feature type="transmembrane region" description="Helical" evidence="2">
    <location>
        <begin position="402"/>
        <end position="422"/>
    </location>
</feature>
<feature type="domain" description="Acyltransferase 3" evidence="3">
    <location>
        <begin position="65"/>
        <end position="419"/>
    </location>
</feature>
<dbReference type="EMBL" id="CP035758">
    <property type="protein sequence ID" value="QBD75504.1"/>
    <property type="molecule type" value="Genomic_DNA"/>
</dbReference>
<dbReference type="PANTHER" id="PTHR36927:SF4">
    <property type="entry name" value="BLR5718 PROTEIN"/>
    <property type="match status" value="1"/>
</dbReference>
<feature type="region of interest" description="Disordered" evidence="1">
    <location>
        <begin position="1"/>
        <end position="21"/>
    </location>
</feature>
<dbReference type="Pfam" id="PF01757">
    <property type="entry name" value="Acyl_transf_3"/>
    <property type="match status" value="1"/>
</dbReference>
<dbReference type="KEGG" id="kbs:EPA93_05595"/>
<dbReference type="GO" id="GO:0016747">
    <property type="term" value="F:acyltransferase activity, transferring groups other than amino-acyl groups"/>
    <property type="evidence" value="ECO:0007669"/>
    <property type="project" value="InterPro"/>
</dbReference>
<keyword evidence="4" id="KW-0012">Acyltransferase</keyword>
<name>A0A4P6JK35_KTERU</name>
<accession>A0A4P6JK35</accession>
<keyword evidence="2" id="KW-0472">Membrane</keyword>
<protein>
    <submittedName>
        <fullName evidence="4">Acyltransferase</fullName>
    </submittedName>
</protein>
<feature type="transmembrane region" description="Helical" evidence="2">
    <location>
        <begin position="195"/>
        <end position="217"/>
    </location>
</feature>
<feature type="transmembrane region" description="Helical" evidence="2">
    <location>
        <begin position="107"/>
        <end position="131"/>
    </location>
</feature>
<dbReference type="OrthoDB" id="153091at2"/>
<sequence length="432" mass="47823">MARVCARPLPPAKASTSTSGAFSYPEREELSMSYYQEQTSAASVDSNTSLARPGSPAGKRVRIFFLDNLRVALTVLVVLHHLAVIYGATTAFYYVEPPGPQDRLASLVFLVFVLFNQAYFMGFFFLISGYFTPGSFERKTPGTFYKDRLVRLGIPTLAYVFVLSPLASISPLLSPTPGNFFHLTPLASWQQFPEALGVGPLWFAEMLLIFDLGYIIWRWLIRGRVQIGERTSRPPTYLAVGLFILGLALANYMMCIVVPMGMFIPILGFPTLSFLPQYLSFFVLGAIAFRQNWFLTIPGSMGKIGFVAAGLATLVLFPLALSGGTAFLGHGTWQSAVYALWDSTFSVGICLGAITLFRRFFNRQNRFDRMLSQQSFTVYIIHIPIIVLFALALRGFHAEALLKFALAALVGVPLCYALASLVRKIPFASKIL</sequence>
<organism evidence="4 5">
    <name type="scientific">Ktedonosporobacter rubrisoli</name>
    <dbReference type="NCBI Taxonomy" id="2509675"/>
    <lineage>
        <taxon>Bacteria</taxon>
        <taxon>Bacillati</taxon>
        <taxon>Chloroflexota</taxon>
        <taxon>Ktedonobacteria</taxon>
        <taxon>Ktedonobacterales</taxon>
        <taxon>Ktedonosporobacteraceae</taxon>
        <taxon>Ktedonosporobacter</taxon>
    </lineage>
</organism>
<dbReference type="AlphaFoldDB" id="A0A4P6JK35"/>
<dbReference type="InterPro" id="IPR050623">
    <property type="entry name" value="Glucan_succinyl_AcylTrfase"/>
</dbReference>
<proteinExistence type="predicted"/>
<reference evidence="4 5" key="1">
    <citation type="submission" date="2019-01" db="EMBL/GenBank/DDBJ databases">
        <title>Ktedonosporobacter rubrisoli SCAWS-G2.</title>
        <authorList>
            <person name="Huang Y."/>
            <person name="Yan B."/>
        </authorList>
    </citation>
    <scope>NUCLEOTIDE SEQUENCE [LARGE SCALE GENOMIC DNA]</scope>
    <source>
        <strain evidence="4 5">SCAWS-G2</strain>
    </source>
</reference>
<feature type="transmembrane region" description="Helical" evidence="2">
    <location>
        <begin position="69"/>
        <end position="95"/>
    </location>
</feature>
<evidence type="ECO:0000313" key="4">
    <source>
        <dbReference type="EMBL" id="QBD75504.1"/>
    </source>
</evidence>
<evidence type="ECO:0000256" key="2">
    <source>
        <dbReference type="SAM" id="Phobius"/>
    </source>
</evidence>
<feature type="transmembrane region" description="Helical" evidence="2">
    <location>
        <begin position="237"/>
        <end position="266"/>
    </location>
</feature>
<feature type="transmembrane region" description="Helical" evidence="2">
    <location>
        <begin position="304"/>
        <end position="329"/>
    </location>
</feature>
<keyword evidence="2" id="KW-1133">Transmembrane helix</keyword>